<dbReference type="PANTHER" id="PTHR21580:SF60">
    <property type="entry name" value="SPERM-TAIL PG-RICH REPEAT-CONTAINING PROTEIN 2"/>
    <property type="match status" value="1"/>
</dbReference>
<feature type="region of interest" description="Disordered" evidence="1">
    <location>
        <begin position="74"/>
        <end position="132"/>
    </location>
</feature>
<feature type="region of interest" description="Disordered" evidence="1">
    <location>
        <begin position="1"/>
        <end position="31"/>
    </location>
</feature>
<dbReference type="EMBL" id="CAJNOI010000030">
    <property type="protein sequence ID" value="CAF0879614.1"/>
    <property type="molecule type" value="Genomic_DNA"/>
</dbReference>
<gene>
    <name evidence="2" type="ORF">BJG266_LOCUS9353</name>
</gene>
<proteinExistence type="predicted"/>
<dbReference type="PANTHER" id="PTHR21580">
    <property type="entry name" value="SHIPPO-1-RELATED"/>
    <property type="match status" value="1"/>
</dbReference>
<dbReference type="Pfam" id="PF07004">
    <property type="entry name" value="SHIPPO-rpt"/>
    <property type="match status" value="5"/>
</dbReference>
<dbReference type="Proteomes" id="UP000663877">
    <property type="component" value="Unassembled WGS sequence"/>
</dbReference>
<evidence type="ECO:0008006" key="4">
    <source>
        <dbReference type="Google" id="ProtNLM"/>
    </source>
</evidence>
<dbReference type="InterPro" id="IPR051291">
    <property type="entry name" value="CIMAP"/>
</dbReference>
<dbReference type="InterPro" id="IPR010736">
    <property type="entry name" value="SHIPPO-rpt"/>
</dbReference>
<accession>A0A813Y7T8</accession>
<reference evidence="2" key="1">
    <citation type="submission" date="2021-02" db="EMBL/GenBank/DDBJ databases">
        <authorList>
            <person name="Nowell W R."/>
        </authorList>
    </citation>
    <scope>NUCLEOTIDE SEQUENCE</scope>
</reference>
<protein>
    <recommendedName>
        <fullName evidence="4">Sperm-tail PG-rich repeat-containing protein 2</fullName>
    </recommendedName>
</protein>
<feature type="compositionally biased region" description="Polar residues" evidence="1">
    <location>
        <begin position="77"/>
        <end position="87"/>
    </location>
</feature>
<evidence type="ECO:0000256" key="1">
    <source>
        <dbReference type="SAM" id="MobiDB-lite"/>
    </source>
</evidence>
<comment type="caution">
    <text evidence="2">The sequence shown here is derived from an EMBL/GenBank/DDBJ whole genome shotgun (WGS) entry which is preliminary data.</text>
</comment>
<sequence length="574" mass="63388">MYDQAPRTLHQTLGSTLDHVGPGSYDHRRKKANDEGYAPFLSLANRGQIFSNDENPGPGHYDLRNSNVITVKGGSTLGNKASRFSSKGSEETPGPGAYELRKSQSARVTATDINRQPQPRPNLPKYERKALPPSIPDPKFAYGFEEDTAGILVPQKPPTRDGSIGPAFYNPPPTVQVDATKLYHGVHFGKYSSKRTDFAGKTGPGPGEYDPNEPIRLEIHHMNMKTTERKHELQVARYPESVVKTATKESIPGPGQYTIKRELDPEPAKNDIIGLDFERPPFGSQTKRFDNTTSDVPGPATYTDKVMTAFNSTQSKPTSLKRNPFNQTSARFVNIDYKVRSAPGPAQYRISGFTDENLRKAVVDGGKKPPFNVASVRGLTMIRKDEYNKPGPSSYDIKTTPFKSKIEQQTANFSSTTTRELVVEDIPGPTAYDVTRAYHALTSSHRQPPRSKNARKRHAQFLSAAKRTFAGDAFNDTPGPGAYDGYVNENAPRGIAPTRDVRFRYETSKLPGPADYELSPLLQDTVLRGTFNTTLNNPVLAKLQNRALREDKISTSLDQPIVGNGNNEEVTVHA</sequence>
<feature type="compositionally biased region" description="Polar residues" evidence="1">
    <location>
        <begin position="103"/>
        <end position="117"/>
    </location>
</feature>
<evidence type="ECO:0000313" key="2">
    <source>
        <dbReference type="EMBL" id="CAF0879614.1"/>
    </source>
</evidence>
<name>A0A813Y7T8_9BILA</name>
<organism evidence="2 3">
    <name type="scientific">Adineta steineri</name>
    <dbReference type="NCBI Taxonomy" id="433720"/>
    <lineage>
        <taxon>Eukaryota</taxon>
        <taxon>Metazoa</taxon>
        <taxon>Spiralia</taxon>
        <taxon>Gnathifera</taxon>
        <taxon>Rotifera</taxon>
        <taxon>Eurotatoria</taxon>
        <taxon>Bdelloidea</taxon>
        <taxon>Adinetida</taxon>
        <taxon>Adinetidae</taxon>
        <taxon>Adineta</taxon>
    </lineage>
</organism>
<dbReference type="AlphaFoldDB" id="A0A813Y7T8"/>
<evidence type="ECO:0000313" key="3">
    <source>
        <dbReference type="Proteomes" id="UP000663877"/>
    </source>
</evidence>